<organism evidence="1 2">
    <name type="scientific">Acidicapsa dinghuensis</name>
    <dbReference type="NCBI Taxonomy" id="2218256"/>
    <lineage>
        <taxon>Bacteria</taxon>
        <taxon>Pseudomonadati</taxon>
        <taxon>Acidobacteriota</taxon>
        <taxon>Terriglobia</taxon>
        <taxon>Terriglobales</taxon>
        <taxon>Acidobacteriaceae</taxon>
        <taxon>Acidicapsa</taxon>
    </lineage>
</organism>
<dbReference type="Proteomes" id="UP001596091">
    <property type="component" value="Unassembled WGS sequence"/>
</dbReference>
<accession>A0ABW1ERC8</accession>
<evidence type="ECO:0000313" key="1">
    <source>
        <dbReference type="EMBL" id="MFC5865468.1"/>
    </source>
</evidence>
<gene>
    <name evidence="1" type="ORF">ACFPT7_24395</name>
</gene>
<keyword evidence="1" id="KW-0804">Transcription</keyword>
<name>A0ABW1ERC8_9BACT</name>
<dbReference type="GO" id="GO:0000428">
    <property type="term" value="C:DNA-directed RNA polymerase complex"/>
    <property type="evidence" value="ECO:0007669"/>
    <property type="project" value="UniProtKB-KW"/>
</dbReference>
<protein>
    <submittedName>
        <fullName evidence="1">DNA-directed RNA polymerase subunit omega</fullName>
    </submittedName>
</protein>
<keyword evidence="2" id="KW-1185">Reference proteome</keyword>
<sequence>MRSDLVHRASRRIENKFLLATTLMQAVRKLHVASTRTEDTSNQVLVDVAEGRYAHGALPEIEPPPTIDALVVVPLL</sequence>
<keyword evidence="1" id="KW-0240">DNA-directed RNA polymerase</keyword>
<dbReference type="EMBL" id="JBHSPH010000020">
    <property type="protein sequence ID" value="MFC5865468.1"/>
    <property type="molecule type" value="Genomic_DNA"/>
</dbReference>
<proteinExistence type="predicted"/>
<evidence type="ECO:0000313" key="2">
    <source>
        <dbReference type="Proteomes" id="UP001596091"/>
    </source>
</evidence>
<dbReference type="RefSeq" id="WP_263341848.1">
    <property type="nucleotide sequence ID" value="NZ_JAGSYH010000008.1"/>
</dbReference>
<comment type="caution">
    <text evidence="1">The sequence shown here is derived from an EMBL/GenBank/DDBJ whole genome shotgun (WGS) entry which is preliminary data.</text>
</comment>
<reference evidence="2" key="1">
    <citation type="journal article" date="2019" name="Int. J. Syst. Evol. Microbiol.">
        <title>The Global Catalogue of Microorganisms (GCM) 10K type strain sequencing project: providing services to taxonomists for standard genome sequencing and annotation.</title>
        <authorList>
            <consortium name="The Broad Institute Genomics Platform"/>
            <consortium name="The Broad Institute Genome Sequencing Center for Infectious Disease"/>
            <person name="Wu L."/>
            <person name="Ma J."/>
        </authorList>
    </citation>
    <scope>NUCLEOTIDE SEQUENCE [LARGE SCALE GENOMIC DNA]</scope>
    <source>
        <strain evidence="2">JCM 4087</strain>
    </source>
</reference>